<dbReference type="AlphaFoldDB" id="A0A8J6QAG1"/>
<evidence type="ECO:0000259" key="8">
    <source>
        <dbReference type="SMART" id="SM00607"/>
    </source>
</evidence>
<evidence type="ECO:0000256" key="2">
    <source>
        <dbReference type="ARBA" id="ARBA00010147"/>
    </source>
</evidence>
<dbReference type="InterPro" id="IPR008979">
    <property type="entry name" value="Galactose-bd-like_sf"/>
</dbReference>
<dbReference type="Gene3D" id="2.60.120.260">
    <property type="entry name" value="Galactose-binding domain-like"/>
    <property type="match status" value="1"/>
</dbReference>
<evidence type="ECO:0000256" key="7">
    <source>
        <dbReference type="ARBA" id="ARBA00023157"/>
    </source>
</evidence>
<evidence type="ECO:0000256" key="3">
    <source>
        <dbReference type="ARBA" id="ARBA00011233"/>
    </source>
</evidence>
<accession>A0A8J6QAG1</accession>
<dbReference type="EMBL" id="JACVXC010000004">
    <property type="protein sequence ID" value="MBD0836065.1"/>
    <property type="molecule type" value="Genomic_DNA"/>
</dbReference>
<comment type="similarity">
    <text evidence="2">Belongs to the fucolectin family.</text>
</comment>
<feature type="domain" description="Fucolectin tachylectin-4 pentraxin-1" evidence="8">
    <location>
        <begin position="141"/>
        <end position="287"/>
    </location>
</feature>
<dbReference type="InterPro" id="IPR013728">
    <property type="entry name" value="BT_3987-like_N"/>
</dbReference>
<name>A0A8J6QAG1_9FLAO</name>
<evidence type="ECO:0000256" key="4">
    <source>
        <dbReference type="ARBA" id="ARBA00022723"/>
    </source>
</evidence>
<keyword evidence="10" id="KW-1185">Reference proteome</keyword>
<dbReference type="PANTHER" id="PTHR45713:SF6">
    <property type="entry name" value="F5_8 TYPE C DOMAIN-CONTAINING PROTEIN"/>
    <property type="match status" value="1"/>
</dbReference>
<dbReference type="SMART" id="SM00607">
    <property type="entry name" value="FTP"/>
    <property type="match status" value="1"/>
</dbReference>
<evidence type="ECO:0000256" key="6">
    <source>
        <dbReference type="ARBA" id="ARBA00022837"/>
    </source>
</evidence>
<dbReference type="Pfam" id="PF08522">
    <property type="entry name" value="BT_3987-like_N"/>
    <property type="match status" value="1"/>
</dbReference>
<comment type="function">
    <text evidence="1">Acts as a defensive agent. Recognizes blood group fucosylated oligosaccharides including A, B, H and Lewis B-type antigens. Does not recognize Lewis A antigen and has low affinity for monovalent haptens.</text>
</comment>
<keyword evidence="4" id="KW-0479">Metal-binding</keyword>
<dbReference type="Gene3D" id="2.60.40.1740">
    <property type="entry name" value="hypothetical protein (bacova_03559)"/>
    <property type="match status" value="1"/>
</dbReference>
<protein>
    <submittedName>
        <fullName evidence="9">DUF1735 domain-containing protein</fullName>
    </submittedName>
</protein>
<dbReference type="PANTHER" id="PTHR45713">
    <property type="entry name" value="FTP DOMAIN-CONTAINING PROTEIN"/>
    <property type="match status" value="1"/>
</dbReference>
<proteinExistence type="inferred from homology"/>
<dbReference type="InterPro" id="IPR006585">
    <property type="entry name" value="FTP1"/>
</dbReference>
<reference evidence="9" key="1">
    <citation type="journal article" date="2013" name="Int. J. Syst. Evol. Microbiol.">
        <title>Aestuariibaculum suncheonense gen. nov., sp. nov., a marine bacterium of the family Flavobacteriaceae isolated from a tidal flat and emended descriptions of the genera Gaetbulibacter and Tamlana.</title>
        <authorList>
            <person name="Jeong S.H."/>
            <person name="Park M.S."/>
            <person name="Jin H.M."/>
            <person name="Lee K."/>
            <person name="Park W."/>
            <person name="Jeon C.O."/>
        </authorList>
    </citation>
    <scope>NUCLEOTIDE SEQUENCE</scope>
    <source>
        <strain evidence="9">SC17</strain>
    </source>
</reference>
<sequence>MKTPNGIFISPTEKTISEPFDILFLDYPSKKDIAVSLYDETKINVNVSIDQNNDLVEVYNESNNTSYQSLPIENVTFSSKDFIIEAGTKVSNSVSLTISTTNLDQETIYLLPLEITNVSDPNIPLDKSMNRKYYVVQGGPPPNIAIGKPTMQSSTLSGAISSRAVDGNTSGFWSNGSVSHTGNAGEEWWEVDLEKVSPFIQEVILYNRQDCCSERLVDFYVFVSDVPFESNSVANILNQEGVYSYFHAGVAGYQTTIPVTRTGRYVRVQLTGNTYLGLAEVEVMGIE</sequence>
<dbReference type="SUPFAM" id="SSF49785">
    <property type="entry name" value="Galactose-binding domain-like"/>
    <property type="match status" value="1"/>
</dbReference>
<evidence type="ECO:0000313" key="10">
    <source>
        <dbReference type="Proteomes" id="UP000602057"/>
    </source>
</evidence>
<dbReference type="Pfam" id="PF22633">
    <property type="entry name" value="F5_F8_type_C_2"/>
    <property type="match status" value="1"/>
</dbReference>
<dbReference type="GO" id="GO:0010185">
    <property type="term" value="P:regulation of cellular defense response"/>
    <property type="evidence" value="ECO:0007669"/>
    <property type="project" value="UniProtKB-ARBA"/>
</dbReference>
<evidence type="ECO:0000256" key="1">
    <source>
        <dbReference type="ARBA" id="ARBA00002219"/>
    </source>
</evidence>
<keyword evidence="5" id="KW-0430">Lectin</keyword>
<reference evidence="9" key="2">
    <citation type="submission" date="2020-09" db="EMBL/GenBank/DDBJ databases">
        <authorList>
            <person name="Wu Z."/>
        </authorList>
    </citation>
    <scope>NUCLEOTIDE SEQUENCE</scope>
    <source>
        <strain evidence="9">SC17</strain>
    </source>
</reference>
<evidence type="ECO:0000313" key="9">
    <source>
        <dbReference type="EMBL" id="MBD0836065.1"/>
    </source>
</evidence>
<dbReference type="RefSeq" id="WP_188216559.1">
    <property type="nucleotide sequence ID" value="NZ_BAABGH010000007.1"/>
</dbReference>
<dbReference type="GO" id="GO:0046872">
    <property type="term" value="F:metal ion binding"/>
    <property type="evidence" value="ECO:0007669"/>
    <property type="project" value="UniProtKB-KW"/>
</dbReference>
<comment type="subunit">
    <text evidence="3">Homotrimer.</text>
</comment>
<dbReference type="GO" id="GO:0042806">
    <property type="term" value="F:fucose binding"/>
    <property type="evidence" value="ECO:0007669"/>
    <property type="project" value="UniProtKB-ARBA"/>
</dbReference>
<gene>
    <name evidence="9" type="ORF">ICJ84_11495</name>
</gene>
<keyword evidence="7" id="KW-1015">Disulfide bond</keyword>
<comment type="caution">
    <text evidence="9">The sequence shown here is derived from an EMBL/GenBank/DDBJ whole genome shotgun (WGS) entry which is preliminary data.</text>
</comment>
<dbReference type="Proteomes" id="UP000602057">
    <property type="component" value="Unassembled WGS sequence"/>
</dbReference>
<dbReference type="InterPro" id="IPR051941">
    <property type="entry name" value="BG_Antigen-Binding_Lectin"/>
</dbReference>
<organism evidence="9 10">
    <name type="scientific">Aestuariibaculum suncheonense</name>
    <dbReference type="NCBI Taxonomy" id="1028745"/>
    <lineage>
        <taxon>Bacteria</taxon>
        <taxon>Pseudomonadati</taxon>
        <taxon>Bacteroidota</taxon>
        <taxon>Flavobacteriia</taxon>
        <taxon>Flavobacteriales</taxon>
        <taxon>Flavobacteriaceae</taxon>
    </lineage>
</organism>
<evidence type="ECO:0000256" key="5">
    <source>
        <dbReference type="ARBA" id="ARBA00022734"/>
    </source>
</evidence>
<keyword evidence="6" id="KW-0106">Calcium</keyword>